<sequence>MARTNKYTSINFNDLFEKKSSSSSKSNNNKKQPASSSSTTSLRNHDGMLVLTRPSPKPIQPQHPKTQPIEHKPESISLRPLGRTASSTLTPTTTQEREKEVVPVFKPEAFVPPHLRPGFVGKEEKLVGQNGQRNIGPVNSSNTDNNNGYDENGRPKSGSGYERMRRNGGGGGYGGMGDVNRPRSSSGSGNRPGSGGGGRYGSSTHF</sequence>
<feature type="compositionally biased region" description="Low complexity" evidence="1">
    <location>
        <begin position="84"/>
        <end position="94"/>
    </location>
</feature>
<proteinExistence type="predicted"/>
<name>A0A835LK96_9MAGN</name>
<feature type="compositionally biased region" description="Polar residues" evidence="1">
    <location>
        <begin position="129"/>
        <end position="149"/>
    </location>
</feature>
<protein>
    <submittedName>
        <fullName evidence="2">Uncharacterized protein</fullName>
    </submittedName>
</protein>
<feature type="region of interest" description="Disordered" evidence="1">
    <location>
        <begin position="1"/>
        <end position="206"/>
    </location>
</feature>
<dbReference type="OrthoDB" id="1937549at2759"/>
<feature type="compositionally biased region" description="Gly residues" evidence="1">
    <location>
        <begin position="190"/>
        <end position="200"/>
    </location>
</feature>
<evidence type="ECO:0000313" key="3">
    <source>
        <dbReference type="Proteomes" id="UP000631114"/>
    </source>
</evidence>
<comment type="caution">
    <text evidence="2">The sequence shown here is derived from an EMBL/GenBank/DDBJ whole genome shotgun (WGS) entry which is preliminary data.</text>
</comment>
<evidence type="ECO:0000313" key="2">
    <source>
        <dbReference type="EMBL" id="KAF9590411.1"/>
    </source>
</evidence>
<dbReference type="EMBL" id="JADFTS010000009">
    <property type="protein sequence ID" value="KAF9590411.1"/>
    <property type="molecule type" value="Genomic_DNA"/>
</dbReference>
<reference evidence="2 3" key="1">
    <citation type="submission" date="2020-10" db="EMBL/GenBank/DDBJ databases">
        <title>The Coptis chinensis genome and diversification of protoberbering-type alkaloids.</title>
        <authorList>
            <person name="Wang B."/>
            <person name="Shu S."/>
            <person name="Song C."/>
            <person name="Liu Y."/>
        </authorList>
    </citation>
    <scope>NUCLEOTIDE SEQUENCE [LARGE SCALE GENOMIC DNA]</scope>
    <source>
        <strain evidence="2">HL-2020</strain>
        <tissue evidence="2">Leaf</tissue>
    </source>
</reference>
<evidence type="ECO:0000256" key="1">
    <source>
        <dbReference type="SAM" id="MobiDB-lite"/>
    </source>
</evidence>
<dbReference type="Proteomes" id="UP000631114">
    <property type="component" value="Unassembled WGS sequence"/>
</dbReference>
<keyword evidence="3" id="KW-1185">Reference proteome</keyword>
<dbReference type="AlphaFoldDB" id="A0A835LK96"/>
<feature type="compositionally biased region" description="Gly residues" evidence="1">
    <location>
        <begin position="167"/>
        <end position="177"/>
    </location>
</feature>
<accession>A0A835LK96</accession>
<feature type="compositionally biased region" description="Low complexity" evidence="1">
    <location>
        <begin position="21"/>
        <end position="38"/>
    </location>
</feature>
<feature type="compositionally biased region" description="Polar residues" evidence="1">
    <location>
        <begin position="1"/>
        <end position="12"/>
    </location>
</feature>
<gene>
    <name evidence="2" type="ORF">IFM89_034204</name>
</gene>
<organism evidence="2 3">
    <name type="scientific">Coptis chinensis</name>
    <dbReference type="NCBI Taxonomy" id="261450"/>
    <lineage>
        <taxon>Eukaryota</taxon>
        <taxon>Viridiplantae</taxon>
        <taxon>Streptophyta</taxon>
        <taxon>Embryophyta</taxon>
        <taxon>Tracheophyta</taxon>
        <taxon>Spermatophyta</taxon>
        <taxon>Magnoliopsida</taxon>
        <taxon>Ranunculales</taxon>
        <taxon>Ranunculaceae</taxon>
        <taxon>Coptidoideae</taxon>
        <taxon>Coptis</taxon>
    </lineage>
</organism>